<evidence type="ECO:0000256" key="2">
    <source>
        <dbReference type="ARBA" id="ARBA00022679"/>
    </source>
</evidence>
<comment type="caution">
    <text evidence="6">The sequence shown here is derived from an EMBL/GenBank/DDBJ whole genome shotgun (WGS) entry which is preliminary data.</text>
</comment>
<organism evidence="6 7">
    <name type="scientific">Camellia sinensis</name>
    <name type="common">Tea plant</name>
    <name type="synonym">Thea sinensis</name>
    <dbReference type="NCBI Taxonomy" id="4442"/>
    <lineage>
        <taxon>Eukaryota</taxon>
        <taxon>Viridiplantae</taxon>
        <taxon>Streptophyta</taxon>
        <taxon>Embryophyta</taxon>
        <taxon>Tracheophyta</taxon>
        <taxon>Spermatophyta</taxon>
        <taxon>Magnoliopsida</taxon>
        <taxon>eudicotyledons</taxon>
        <taxon>Gunneridae</taxon>
        <taxon>Pentapetalae</taxon>
        <taxon>asterids</taxon>
        <taxon>Ericales</taxon>
        <taxon>Theaceae</taxon>
        <taxon>Camellia</taxon>
    </lineage>
</organism>
<keyword evidence="3" id="KW-0949">S-adenosyl-L-methionine</keyword>
<dbReference type="PROSITE" id="PS51682">
    <property type="entry name" value="SAM_OMT_I"/>
    <property type="match status" value="1"/>
</dbReference>
<dbReference type="PANTHER" id="PTHR10509:SF82">
    <property type="entry name" value="CAFFEOYL-COA O-METHYLTRANSFERASE-LIKE"/>
    <property type="match status" value="1"/>
</dbReference>
<dbReference type="GO" id="GO:0008757">
    <property type="term" value="F:S-adenosylmethionine-dependent methyltransferase activity"/>
    <property type="evidence" value="ECO:0007669"/>
    <property type="project" value="TreeGrafter"/>
</dbReference>
<dbReference type="InterPro" id="IPR029063">
    <property type="entry name" value="SAM-dependent_MTases_sf"/>
</dbReference>
<dbReference type="InterPro" id="IPR050362">
    <property type="entry name" value="Cation-dep_OMT"/>
</dbReference>
<sequence length="72" mass="8024">MKLVKVGGLVLYDNTLWGGRGFVAKPEESVPMGKREVRKATIEFNKLLTTDHRVEIFHVPSGDGVLICKRVS</sequence>
<dbReference type="Gene3D" id="3.40.50.150">
    <property type="entry name" value="Vaccinia Virus protein VP39"/>
    <property type="match status" value="1"/>
</dbReference>
<dbReference type="GO" id="GO:0008171">
    <property type="term" value="F:O-methyltransferase activity"/>
    <property type="evidence" value="ECO:0007669"/>
    <property type="project" value="InterPro"/>
</dbReference>
<proteinExistence type="inferred from homology"/>
<reference evidence="7" key="1">
    <citation type="journal article" date="2020" name="Nat. Commun.">
        <title>Genome assembly of wild tea tree DASZ reveals pedigree and selection history of tea varieties.</title>
        <authorList>
            <person name="Zhang W."/>
            <person name="Zhang Y."/>
            <person name="Qiu H."/>
            <person name="Guo Y."/>
            <person name="Wan H."/>
            <person name="Zhang X."/>
            <person name="Scossa F."/>
            <person name="Alseekh S."/>
            <person name="Zhang Q."/>
            <person name="Wang P."/>
            <person name="Xu L."/>
            <person name="Schmidt M.H."/>
            <person name="Jia X."/>
            <person name="Li D."/>
            <person name="Zhu A."/>
            <person name="Guo F."/>
            <person name="Chen W."/>
            <person name="Ni D."/>
            <person name="Usadel B."/>
            <person name="Fernie A.R."/>
            <person name="Wen W."/>
        </authorList>
    </citation>
    <scope>NUCLEOTIDE SEQUENCE [LARGE SCALE GENOMIC DNA]</scope>
    <source>
        <strain evidence="7">cv. G240</strain>
    </source>
</reference>
<keyword evidence="7" id="KW-1185">Reference proteome</keyword>
<dbReference type="GO" id="GO:0032259">
    <property type="term" value="P:methylation"/>
    <property type="evidence" value="ECO:0007669"/>
    <property type="project" value="UniProtKB-KW"/>
</dbReference>
<evidence type="ECO:0000256" key="5">
    <source>
        <dbReference type="ARBA" id="ARBA00023453"/>
    </source>
</evidence>
<name>A0A7J7GY93_CAMSI</name>
<evidence type="ECO:0000313" key="6">
    <source>
        <dbReference type="EMBL" id="KAF5945679.1"/>
    </source>
</evidence>
<dbReference type="InterPro" id="IPR002935">
    <property type="entry name" value="SAM_O-MeTrfase"/>
</dbReference>
<dbReference type="Proteomes" id="UP000593564">
    <property type="component" value="Unassembled WGS sequence"/>
</dbReference>
<protein>
    <recommendedName>
        <fullName evidence="8">Caffeoyl-CoA O-methyltransferase</fullName>
    </recommendedName>
</protein>
<dbReference type="Pfam" id="PF01596">
    <property type="entry name" value="Methyltransf_3"/>
    <property type="match status" value="1"/>
</dbReference>
<dbReference type="PANTHER" id="PTHR10509">
    <property type="entry name" value="O-METHYLTRANSFERASE-RELATED"/>
    <property type="match status" value="1"/>
</dbReference>
<evidence type="ECO:0008006" key="8">
    <source>
        <dbReference type="Google" id="ProtNLM"/>
    </source>
</evidence>
<dbReference type="EMBL" id="JACBKZ010000007">
    <property type="protein sequence ID" value="KAF5945679.1"/>
    <property type="molecule type" value="Genomic_DNA"/>
</dbReference>
<accession>A0A7J7GY93</accession>
<gene>
    <name evidence="6" type="ORF">HYC85_015907</name>
</gene>
<keyword evidence="4" id="KW-0438">Lignin biosynthesis</keyword>
<keyword evidence="2" id="KW-0808">Transferase</keyword>
<dbReference type="UniPathway" id="UPA00711"/>
<dbReference type="GO" id="GO:0009809">
    <property type="term" value="P:lignin biosynthetic process"/>
    <property type="evidence" value="ECO:0007669"/>
    <property type="project" value="UniProtKB-KW"/>
</dbReference>
<reference evidence="6 7" key="2">
    <citation type="submission" date="2020-07" db="EMBL/GenBank/DDBJ databases">
        <title>Genome assembly of wild tea tree DASZ reveals pedigree and selection history of tea varieties.</title>
        <authorList>
            <person name="Zhang W."/>
        </authorList>
    </citation>
    <scope>NUCLEOTIDE SEQUENCE [LARGE SCALE GENOMIC DNA]</scope>
    <source>
        <strain evidence="7">cv. G240</strain>
        <tissue evidence="6">Leaf</tissue>
    </source>
</reference>
<comment type="similarity">
    <text evidence="5">Belongs to the class I-like SAM-binding methyltransferase superfamily. Cation-dependent O-methyltransferase family.</text>
</comment>
<evidence type="ECO:0000256" key="1">
    <source>
        <dbReference type="ARBA" id="ARBA00022603"/>
    </source>
</evidence>
<dbReference type="AlphaFoldDB" id="A0A7J7GY93"/>
<evidence type="ECO:0000256" key="4">
    <source>
        <dbReference type="ARBA" id="ARBA00022733"/>
    </source>
</evidence>
<keyword evidence="1" id="KW-0489">Methyltransferase</keyword>
<evidence type="ECO:0000313" key="7">
    <source>
        <dbReference type="Proteomes" id="UP000593564"/>
    </source>
</evidence>
<evidence type="ECO:0000256" key="3">
    <source>
        <dbReference type="ARBA" id="ARBA00022691"/>
    </source>
</evidence>